<accession>A0A9P7DP16</accession>
<proteinExistence type="predicted"/>
<protein>
    <submittedName>
        <fullName evidence="2">Uncharacterized protein</fullName>
    </submittedName>
</protein>
<reference evidence="2" key="1">
    <citation type="journal article" date="2020" name="New Phytol.">
        <title>Comparative genomics reveals dynamic genome evolution in host specialist ectomycorrhizal fungi.</title>
        <authorList>
            <person name="Lofgren L.A."/>
            <person name="Nguyen N.H."/>
            <person name="Vilgalys R."/>
            <person name="Ruytinx J."/>
            <person name="Liao H.L."/>
            <person name="Branco S."/>
            <person name="Kuo A."/>
            <person name="LaButti K."/>
            <person name="Lipzen A."/>
            <person name="Andreopoulos W."/>
            <person name="Pangilinan J."/>
            <person name="Riley R."/>
            <person name="Hundley H."/>
            <person name="Na H."/>
            <person name="Barry K."/>
            <person name="Grigoriev I.V."/>
            <person name="Stajich J.E."/>
            <person name="Kennedy P.G."/>
        </authorList>
    </citation>
    <scope>NUCLEOTIDE SEQUENCE</scope>
    <source>
        <strain evidence="2">S12</strain>
    </source>
</reference>
<feature type="region of interest" description="Disordered" evidence="1">
    <location>
        <begin position="141"/>
        <end position="203"/>
    </location>
</feature>
<evidence type="ECO:0000256" key="1">
    <source>
        <dbReference type="SAM" id="MobiDB-lite"/>
    </source>
</evidence>
<dbReference type="RefSeq" id="XP_041163876.1">
    <property type="nucleotide sequence ID" value="XM_041299812.1"/>
</dbReference>
<organism evidence="2 3">
    <name type="scientific">Suillus plorans</name>
    <dbReference type="NCBI Taxonomy" id="116603"/>
    <lineage>
        <taxon>Eukaryota</taxon>
        <taxon>Fungi</taxon>
        <taxon>Dikarya</taxon>
        <taxon>Basidiomycota</taxon>
        <taxon>Agaricomycotina</taxon>
        <taxon>Agaricomycetes</taxon>
        <taxon>Agaricomycetidae</taxon>
        <taxon>Boletales</taxon>
        <taxon>Suillineae</taxon>
        <taxon>Suillaceae</taxon>
        <taxon>Suillus</taxon>
    </lineage>
</organism>
<comment type="caution">
    <text evidence="2">The sequence shown here is derived from an EMBL/GenBank/DDBJ whole genome shotgun (WGS) entry which is preliminary data.</text>
</comment>
<feature type="compositionally biased region" description="Basic residues" evidence="1">
    <location>
        <begin position="31"/>
        <end position="41"/>
    </location>
</feature>
<dbReference type="EMBL" id="JABBWE010000011">
    <property type="protein sequence ID" value="KAG1799477.1"/>
    <property type="molecule type" value="Genomic_DNA"/>
</dbReference>
<name>A0A9P7DP16_9AGAM</name>
<feature type="compositionally biased region" description="Acidic residues" evidence="1">
    <location>
        <begin position="172"/>
        <end position="186"/>
    </location>
</feature>
<keyword evidence="3" id="KW-1185">Reference proteome</keyword>
<dbReference type="GeneID" id="64593576"/>
<evidence type="ECO:0000313" key="2">
    <source>
        <dbReference type="EMBL" id="KAG1799477.1"/>
    </source>
</evidence>
<gene>
    <name evidence="2" type="ORF">HD556DRAFT_1305677</name>
</gene>
<dbReference type="OrthoDB" id="2497589at2759"/>
<dbReference type="Proteomes" id="UP000719766">
    <property type="component" value="Unassembled WGS sequence"/>
</dbReference>
<evidence type="ECO:0000313" key="3">
    <source>
        <dbReference type="Proteomes" id="UP000719766"/>
    </source>
</evidence>
<feature type="compositionally biased region" description="Basic and acidic residues" evidence="1">
    <location>
        <begin position="1"/>
        <end position="30"/>
    </location>
</feature>
<feature type="region of interest" description="Disordered" evidence="1">
    <location>
        <begin position="1"/>
        <end position="76"/>
    </location>
</feature>
<sequence length="203" mass="21540">MAGRKRAAEESATEKRETRSAKVPRTEARKSAKGTGKKGAARLKTGLSATAFKSRAQPLHVNISHTRPPTDVESTDPGFLEAIELVSSGFSTGSFGWKGSKRLTVNLPKLEGEEEGEAVHVMLTSLGNLSLARINATVIGSKGAKEEGEEGEEGEKSGEKVGEKPEEKAEETVEEKESEGVDEPVVQEEPAPPAEATEEEAAS</sequence>
<feature type="compositionally biased region" description="Basic and acidic residues" evidence="1">
    <location>
        <begin position="154"/>
        <end position="171"/>
    </location>
</feature>
<dbReference type="AlphaFoldDB" id="A0A9P7DP16"/>